<evidence type="ECO:0000313" key="2">
    <source>
        <dbReference type="Proteomes" id="UP000004535"/>
    </source>
</evidence>
<name>B9BPZ5_9BURK</name>
<dbReference type="AlphaFoldDB" id="B9BPZ5"/>
<sequence>MPGDAALAWVMHLARTRRGRRHRSSAAYARAALAASM</sequence>
<comment type="caution">
    <text evidence="1">The sequence shown here is derived from an EMBL/GenBank/DDBJ whole genome shotgun (WGS) entry which is preliminary data.</text>
</comment>
<reference evidence="1 2" key="1">
    <citation type="journal article" date="2012" name="J. Bacteriol.">
        <title>Draft Genome Sequence Determination for Cystic Fibrosis and Chronic Granulomatous Disease Burkholderia multivorans Isolates.</title>
        <authorList>
            <person name="Varga J.J."/>
            <person name="Losada L."/>
            <person name="Zelazny A.M."/>
            <person name="Brinkac L."/>
            <person name="Harkins D."/>
            <person name="Radune D."/>
            <person name="Hostetler J."/>
            <person name="Sampaio E.P."/>
            <person name="Ronning C.M."/>
            <person name="Nierman W.C."/>
            <person name="Greenberg D.E."/>
            <person name="Holland S.M."/>
            <person name="Goldberg J.B."/>
        </authorList>
    </citation>
    <scope>NUCLEOTIDE SEQUENCE [LARGE SCALE GENOMIC DNA]</scope>
    <source>
        <strain evidence="1 2">CGD2</strain>
    </source>
</reference>
<proteinExistence type="predicted"/>
<dbReference type="Proteomes" id="UP000004535">
    <property type="component" value="Unassembled WGS sequence"/>
</dbReference>
<dbReference type="EMBL" id="ACFC01000005">
    <property type="protein sequence ID" value="EEE06690.1"/>
    <property type="molecule type" value="Genomic_DNA"/>
</dbReference>
<accession>B9BPZ5</accession>
<protein>
    <submittedName>
        <fullName evidence="1">Uncharacterized protein</fullName>
    </submittedName>
</protein>
<evidence type="ECO:0000313" key="1">
    <source>
        <dbReference type="EMBL" id="EEE06690.1"/>
    </source>
</evidence>
<organism evidence="1 2">
    <name type="scientific">Burkholderia multivorans CGD2</name>
    <dbReference type="NCBI Taxonomy" id="513052"/>
    <lineage>
        <taxon>Bacteria</taxon>
        <taxon>Pseudomonadati</taxon>
        <taxon>Pseudomonadota</taxon>
        <taxon>Betaproteobacteria</taxon>
        <taxon>Burkholderiales</taxon>
        <taxon>Burkholderiaceae</taxon>
        <taxon>Burkholderia</taxon>
        <taxon>Burkholderia cepacia complex</taxon>
    </lineage>
</organism>
<gene>
    <name evidence="1" type="ORF">BURMUCGD2_1376</name>
</gene>